<dbReference type="EMBL" id="CAJOBC010108587">
    <property type="protein sequence ID" value="CAF4515021.1"/>
    <property type="molecule type" value="Genomic_DNA"/>
</dbReference>
<reference evidence="3" key="1">
    <citation type="submission" date="2021-02" db="EMBL/GenBank/DDBJ databases">
        <authorList>
            <person name="Nowell W R."/>
        </authorList>
    </citation>
    <scope>NUCLEOTIDE SEQUENCE</scope>
</reference>
<keyword evidence="1" id="KW-1133">Transmembrane helix</keyword>
<protein>
    <submittedName>
        <fullName evidence="3">Uncharacterized protein</fullName>
    </submittedName>
</protein>
<dbReference type="EMBL" id="CAJNOQ010041301">
    <property type="protein sequence ID" value="CAF1623275.1"/>
    <property type="molecule type" value="Genomic_DNA"/>
</dbReference>
<feature type="transmembrane region" description="Helical" evidence="1">
    <location>
        <begin position="12"/>
        <end position="32"/>
    </location>
</feature>
<name>A0A816CL10_9BILA</name>
<dbReference type="EMBL" id="CAJNOK010007827">
    <property type="protein sequence ID" value="CAF1045741.1"/>
    <property type="molecule type" value="Genomic_DNA"/>
</dbReference>
<evidence type="ECO:0000313" key="5">
    <source>
        <dbReference type="EMBL" id="CAF4515021.1"/>
    </source>
</evidence>
<feature type="transmembrane region" description="Helical" evidence="1">
    <location>
        <begin position="93"/>
        <end position="115"/>
    </location>
</feature>
<proteinExistence type="predicted"/>
<dbReference type="EMBL" id="CAJOBA010007839">
    <property type="protein sequence ID" value="CAF3813760.1"/>
    <property type="molecule type" value="Genomic_DNA"/>
</dbReference>
<dbReference type="Proteomes" id="UP000682733">
    <property type="component" value="Unassembled WGS sequence"/>
</dbReference>
<dbReference type="OrthoDB" id="10027729at2759"/>
<feature type="transmembrane region" description="Helical" evidence="1">
    <location>
        <begin position="127"/>
        <end position="146"/>
    </location>
</feature>
<dbReference type="Proteomes" id="UP000663829">
    <property type="component" value="Unassembled WGS sequence"/>
</dbReference>
<dbReference type="Proteomes" id="UP000677228">
    <property type="component" value="Unassembled WGS sequence"/>
</dbReference>
<evidence type="ECO:0000313" key="6">
    <source>
        <dbReference type="Proteomes" id="UP000663829"/>
    </source>
</evidence>
<gene>
    <name evidence="3" type="ORF">GPM918_LOCUS43866</name>
    <name evidence="2" type="ORF">OVA965_LOCUS16715</name>
    <name evidence="5" type="ORF">SRO942_LOCUS45494</name>
    <name evidence="4" type="ORF">TMI583_LOCUS16725</name>
</gene>
<accession>A0A816CL10</accession>
<dbReference type="Gene3D" id="1.20.140.150">
    <property type="match status" value="1"/>
</dbReference>
<feature type="transmembrane region" description="Helical" evidence="1">
    <location>
        <begin position="158"/>
        <end position="180"/>
    </location>
</feature>
<keyword evidence="1" id="KW-0812">Transmembrane</keyword>
<evidence type="ECO:0000313" key="3">
    <source>
        <dbReference type="EMBL" id="CAF1623275.1"/>
    </source>
</evidence>
<feature type="transmembrane region" description="Helical" evidence="1">
    <location>
        <begin position="53"/>
        <end position="73"/>
    </location>
</feature>
<evidence type="ECO:0000256" key="1">
    <source>
        <dbReference type="SAM" id="Phobius"/>
    </source>
</evidence>
<organism evidence="3 6">
    <name type="scientific">Didymodactylos carnosus</name>
    <dbReference type="NCBI Taxonomy" id="1234261"/>
    <lineage>
        <taxon>Eukaryota</taxon>
        <taxon>Metazoa</taxon>
        <taxon>Spiralia</taxon>
        <taxon>Gnathifera</taxon>
        <taxon>Rotifera</taxon>
        <taxon>Eurotatoria</taxon>
        <taxon>Bdelloidea</taxon>
        <taxon>Philodinida</taxon>
        <taxon>Philodinidae</taxon>
        <taxon>Didymodactylos</taxon>
    </lineage>
</organism>
<evidence type="ECO:0000313" key="2">
    <source>
        <dbReference type="EMBL" id="CAF1045741.1"/>
    </source>
</evidence>
<keyword evidence="1" id="KW-0472">Membrane</keyword>
<comment type="caution">
    <text evidence="3">The sequence shown here is derived from an EMBL/GenBank/DDBJ whole genome shotgun (WGS) entry which is preliminary data.</text>
</comment>
<dbReference type="Proteomes" id="UP000681722">
    <property type="component" value="Unassembled WGS sequence"/>
</dbReference>
<sequence>MAPPALDISNTIAYTATVFGAVALILACIGIGTPNWQTTYSDSPSNRNISTTINFYYACSYVAGFPSVCYNRATHRQPPYSPNSNDYYQRQQNAAGLAIVGILFLAFGTIATLLMARDVFKANVKHLNFLPAALLFLATLFMLAALAEGSRTMMYNDYSANLYATGHLLTIISLLFSSFAGGRIHAVKMQEGA</sequence>
<evidence type="ECO:0000313" key="4">
    <source>
        <dbReference type="EMBL" id="CAF3813760.1"/>
    </source>
</evidence>
<dbReference type="AlphaFoldDB" id="A0A816CL10"/>
<keyword evidence="6" id="KW-1185">Reference proteome</keyword>